<feature type="transmembrane region" description="Helical" evidence="1">
    <location>
        <begin position="230"/>
        <end position="248"/>
    </location>
</feature>
<gene>
    <name evidence="2" type="ORF">ACFOSX_02950</name>
</gene>
<protein>
    <recommendedName>
        <fullName evidence="4">Polysaccharide biosynthesis protein</fullName>
    </recommendedName>
</protein>
<feature type="transmembrane region" description="Helical" evidence="1">
    <location>
        <begin position="126"/>
        <end position="146"/>
    </location>
</feature>
<evidence type="ECO:0000256" key="1">
    <source>
        <dbReference type="SAM" id="Phobius"/>
    </source>
</evidence>
<feature type="transmembrane region" description="Helical" evidence="1">
    <location>
        <begin position="392"/>
        <end position="413"/>
    </location>
</feature>
<organism evidence="2 3">
    <name type="scientific">Winogradskyella maritima</name>
    <dbReference type="NCBI Taxonomy" id="1517766"/>
    <lineage>
        <taxon>Bacteria</taxon>
        <taxon>Pseudomonadati</taxon>
        <taxon>Bacteroidota</taxon>
        <taxon>Flavobacteriia</taxon>
        <taxon>Flavobacteriales</taxon>
        <taxon>Flavobacteriaceae</taxon>
        <taxon>Winogradskyella</taxon>
    </lineage>
</organism>
<comment type="caution">
    <text evidence="2">The sequence shown here is derived from an EMBL/GenBank/DDBJ whole genome shotgun (WGS) entry which is preliminary data.</text>
</comment>
<evidence type="ECO:0000313" key="3">
    <source>
        <dbReference type="Proteomes" id="UP001595812"/>
    </source>
</evidence>
<dbReference type="RefSeq" id="WP_386096852.1">
    <property type="nucleotide sequence ID" value="NZ_JBHSAT010000004.1"/>
</dbReference>
<keyword evidence="3" id="KW-1185">Reference proteome</keyword>
<accession>A0ABV8AHV9</accession>
<keyword evidence="1" id="KW-0812">Transmembrane</keyword>
<feature type="transmembrane region" description="Helical" evidence="1">
    <location>
        <begin position="268"/>
        <end position="285"/>
    </location>
</feature>
<sequence>MTNNSFHRFSLKGLKSVFLNNKGLLKYMALSYFDKAIIFLIPLLVFKFFDDAAIYLNIEYIYSVSTVVIPLVDLGLSSYFYYAYRHSEDRKATQQKFTRNFNVLFLTLSSIGLGLILFQKNDLVDIIFIEFIVVRVLFTILSVYYSSYFRLSGEPQKALYVTLSSNVISILFIGAYFFLDIDFSLILVFLGQIICVFIYIIFVIIGFVMSKHSDLDFNSLKNIFFRSLRFSWPTILQAFIMMYITNYGKINALTKLNLDDGVLLSLTQRFSMVIFLMHTSILSYFAKDIFIGETYGIQKKYFNKYIILLTTTMLVILFLVVGYVAYSYETAVRELTISVLLVVGTYFSCVIAYLEVHYSRENKNIFKLYLAILSGAIFMFVLWTYNNDFLSSFALAMNLSAFGCLTITVWILYKRNYKLR</sequence>
<evidence type="ECO:0000313" key="2">
    <source>
        <dbReference type="EMBL" id="MFC3876179.1"/>
    </source>
</evidence>
<name>A0ABV8AHV9_9FLAO</name>
<feature type="transmembrane region" description="Helical" evidence="1">
    <location>
        <begin position="337"/>
        <end position="356"/>
    </location>
</feature>
<feature type="transmembrane region" description="Helical" evidence="1">
    <location>
        <begin position="185"/>
        <end position="209"/>
    </location>
</feature>
<proteinExistence type="predicted"/>
<keyword evidence="1" id="KW-1133">Transmembrane helix</keyword>
<dbReference type="EMBL" id="JBHSAT010000004">
    <property type="protein sequence ID" value="MFC3876179.1"/>
    <property type="molecule type" value="Genomic_DNA"/>
</dbReference>
<reference evidence="3" key="1">
    <citation type="journal article" date="2019" name="Int. J. Syst. Evol. Microbiol.">
        <title>The Global Catalogue of Microorganisms (GCM) 10K type strain sequencing project: providing services to taxonomists for standard genome sequencing and annotation.</title>
        <authorList>
            <consortium name="The Broad Institute Genomics Platform"/>
            <consortium name="The Broad Institute Genome Sequencing Center for Infectious Disease"/>
            <person name="Wu L."/>
            <person name="Ma J."/>
        </authorList>
    </citation>
    <scope>NUCLEOTIDE SEQUENCE [LARGE SCALE GENOMIC DNA]</scope>
    <source>
        <strain evidence="3">CECT 8979</strain>
    </source>
</reference>
<dbReference type="Proteomes" id="UP001595812">
    <property type="component" value="Unassembled WGS sequence"/>
</dbReference>
<feature type="transmembrane region" description="Helical" evidence="1">
    <location>
        <begin position="305"/>
        <end position="325"/>
    </location>
</feature>
<feature type="transmembrane region" description="Helical" evidence="1">
    <location>
        <begin position="103"/>
        <end position="120"/>
    </location>
</feature>
<feature type="transmembrane region" description="Helical" evidence="1">
    <location>
        <begin position="158"/>
        <end position="179"/>
    </location>
</feature>
<feature type="transmembrane region" description="Helical" evidence="1">
    <location>
        <begin position="32"/>
        <end position="49"/>
    </location>
</feature>
<evidence type="ECO:0008006" key="4">
    <source>
        <dbReference type="Google" id="ProtNLM"/>
    </source>
</evidence>
<keyword evidence="1" id="KW-0472">Membrane</keyword>
<feature type="transmembrane region" description="Helical" evidence="1">
    <location>
        <begin position="368"/>
        <end position="386"/>
    </location>
</feature>
<feature type="transmembrane region" description="Helical" evidence="1">
    <location>
        <begin position="61"/>
        <end position="82"/>
    </location>
</feature>